<evidence type="ECO:0000313" key="4">
    <source>
        <dbReference type="Proteomes" id="UP000248054"/>
    </source>
</evidence>
<dbReference type="PROSITE" id="PS51257">
    <property type="entry name" value="PROKAR_LIPOPROTEIN"/>
    <property type="match status" value="1"/>
</dbReference>
<dbReference type="RefSeq" id="WP_110475597.1">
    <property type="nucleotide sequence ID" value="NZ_BMWQ01000003.1"/>
</dbReference>
<dbReference type="Proteomes" id="UP000248054">
    <property type="component" value="Unassembled WGS sequence"/>
</dbReference>
<comment type="caution">
    <text evidence="3">The sequence shown here is derived from an EMBL/GenBank/DDBJ whole genome shotgun (WGS) entry which is preliminary data.</text>
</comment>
<feature type="signal peptide" evidence="1">
    <location>
        <begin position="1"/>
        <end position="23"/>
    </location>
</feature>
<protein>
    <submittedName>
        <fullName evidence="3">Lipocalin-like protein</fullName>
    </submittedName>
</protein>
<dbReference type="EMBL" id="QJTD01000003">
    <property type="protein sequence ID" value="PYE80974.1"/>
    <property type="molecule type" value="Genomic_DNA"/>
</dbReference>
<feature type="chain" id="PRO_5016016637" evidence="1">
    <location>
        <begin position="24"/>
        <end position="169"/>
    </location>
</feature>
<proteinExistence type="predicted"/>
<evidence type="ECO:0000259" key="2">
    <source>
        <dbReference type="Pfam" id="PF13648"/>
    </source>
</evidence>
<gene>
    <name evidence="3" type="ORF">DFQ11_10354</name>
</gene>
<dbReference type="InterPro" id="IPR024311">
    <property type="entry name" value="Lipocalin-like"/>
</dbReference>
<keyword evidence="1" id="KW-0732">Signal</keyword>
<keyword evidence="4" id="KW-1185">Reference proteome</keyword>
<reference evidence="3 4" key="1">
    <citation type="submission" date="2018-06" db="EMBL/GenBank/DDBJ databases">
        <title>Genomic Encyclopedia of Type Strains, Phase III (KMG-III): the genomes of soil and plant-associated and newly described type strains.</title>
        <authorList>
            <person name="Whitman W."/>
        </authorList>
    </citation>
    <scope>NUCLEOTIDE SEQUENCE [LARGE SCALE GENOMIC DNA]</scope>
    <source>
        <strain evidence="3 4">CECT 7945</strain>
    </source>
</reference>
<organism evidence="3 4">
    <name type="scientific">Winogradskyella epiphytica</name>
    <dbReference type="NCBI Taxonomy" id="262005"/>
    <lineage>
        <taxon>Bacteria</taxon>
        <taxon>Pseudomonadati</taxon>
        <taxon>Bacteroidota</taxon>
        <taxon>Flavobacteriia</taxon>
        <taxon>Flavobacteriales</taxon>
        <taxon>Flavobacteriaceae</taxon>
        <taxon>Winogradskyella</taxon>
    </lineage>
</organism>
<name>A0A2V4XEG4_9FLAO</name>
<evidence type="ECO:0000256" key="1">
    <source>
        <dbReference type="SAM" id="SignalP"/>
    </source>
</evidence>
<feature type="domain" description="Lipocalin-like" evidence="2">
    <location>
        <begin position="40"/>
        <end position="144"/>
    </location>
</feature>
<dbReference type="AlphaFoldDB" id="A0A2V4XEG4"/>
<accession>A0A2V4XEG4</accession>
<dbReference type="Pfam" id="PF13648">
    <property type="entry name" value="Lipocalin_4"/>
    <property type="match status" value="1"/>
</dbReference>
<evidence type="ECO:0000313" key="3">
    <source>
        <dbReference type="EMBL" id="PYE80974.1"/>
    </source>
</evidence>
<dbReference type="OrthoDB" id="1202622at2"/>
<sequence length="169" mass="17923">MKTTTIFKPLSFALIIFSFVALFSCDSDDDGGPDNPSNDIVGIWDVTSLNFSANADGMPLTGEVINLDEINAKLNFKANGELTSSSDSGYQLELTAAGQSFVIPVDPFTGAGTWVKTGSTLTITDEEGTSVFQIESLTSSKLVLKGNEAPGGNGEGEYTDVDYTMVLNR</sequence>